<comment type="caution">
    <text evidence="1">The sequence shown here is derived from an EMBL/GenBank/DDBJ whole genome shotgun (WGS) entry which is preliminary data.</text>
</comment>
<keyword evidence="2" id="KW-1185">Reference proteome</keyword>
<gene>
    <name evidence="1" type="ORF">L210DRAFT_3629267</name>
</gene>
<reference evidence="1" key="2">
    <citation type="journal article" date="2020" name="Nat. Commun.">
        <title>Large-scale genome sequencing of mycorrhizal fungi provides insights into the early evolution of symbiotic traits.</title>
        <authorList>
            <person name="Miyauchi S."/>
            <person name="Kiss E."/>
            <person name="Kuo A."/>
            <person name="Drula E."/>
            <person name="Kohler A."/>
            <person name="Sanchez-Garcia M."/>
            <person name="Morin E."/>
            <person name="Andreopoulos B."/>
            <person name="Barry K.W."/>
            <person name="Bonito G."/>
            <person name="Buee M."/>
            <person name="Carver A."/>
            <person name="Chen C."/>
            <person name="Cichocki N."/>
            <person name="Clum A."/>
            <person name="Culley D."/>
            <person name="Crous P.W."/>
            <person name="Fauchery L."/>
            <person name="Girlanda M."/>
            <person name="Hayes R.D."/>
            <person name="Keri Z."/>
            <person name="LaButti K."/>
            <person name="Lipzen A."/>
            <person name="Lombard V."/>
            <person name="Magnuson J."/>
            <person name="Maillard F."/>
            <person name="Murat C."/>
            <person name="Nolan M."/>
            <person name="Ohm R.A."/>
            <person name="Pangilinan J."/>
            <person name="Pereira M.F."/>
            <person name="Perotto S."/>
            <person name="Peter M."/>
            <person name="Pfister S."/>
            <person name="Riley R."/>
            <person name="Sitrit Y."/>
            <person name="Stielow J.B."/>
            <person name="Szollosi G."/>
            <person name="Zifcakova L."/>
            <person name="Stursova M."/>
            <person name="Spatafora J.W."/>
            <person name="Tedersoo L."/>
            <person name="Vaario L.M."/>
            <person name="Yamada A."/>
            <person name="Yan M."/>
            <person name="Wang P."/>
            <person name="Xu J."/>
            <person name="Bruns T."/>
            <person name="Baldrian P."/>
            <person name="Vilgalys R."/>
            <person name="Dunand C."/>
            <person name="Henrissat B."/>
            <person name="Grigoriev I.V."/>
            <person name="Hibbett D."/>
            <person name="Nagy L.G."/>
            <person name="Martin F.M."/>
        </authorList>
    </citation>
    <scope>NUCLEOTIDE SEQUENCE</scope>
    <source>
        <strain evidence="1">BED1</strain>
    </source>
</reference>
<proteinExistence type="predicted"/>
<dbReference type="EMBL" id="WHUW01000007">
    <property type="protein sequence ID" value="KAF8443804.1"/>
    <property type="molecule type" value="Genomic_DNA"/>
</dbReference>
<organism evidence="1 2">
    <name type="scientific">Boletus edulis BED1</name>
    <dbReference type="NCBI Taxonomy" id="1328754"/>
    <lineage>
        <taxon>Eukaryota</taxon>
        <taxon>Fungi</taxon>
        <taxon>Dikarya</taxon>
        <taxon>Basidiomycota</taxon>
        <taxon>Agaricomycotina</taxon>
        <taxon>Agaricomycetes</taxon>
        <taxon>Agaricomycetidae</taxon>
        <taxon>Boletales</taxon>
        <taxon>Boletineae</taxon>
        <taxon>Boletaceae</taxon>
        <taxon>Boletoideae</taxon>
        <taxon>Boletus</taxon>
    </lineage>
</organism>
<sequence>MFWFLREGVEDDDLEMKRDAAAGSVAECRGLDVAIGAVPMSSATRGSSSCSLSGVPRSLAGIWKASLYALDNASATTITFHRCQRRLGRSTCLCAGWVPCSTTTNANLDRIPTAILHRGTPHRSDTLALVSFATRRGSSLSPCLPPHRPSVCNGKYETKRSNAATIGVGEEVERTTPTTESVEDRRPLAYFLTVCWIWPDHLRPPTDDRAICRRAGPRIIGDQFTAGAVGRWINGIVAPSSSMSAVTPPIRSIPYYPFMTSTPPFRILPSLSSLGTSYHPWR</sequence>
<name>A0AAD4BYT7_BOLED</name>
<dbReference type="Proteomes" id="UP001194468">
    <property type="component" value="Unassembled WGS sequence"/>
</dbReference>
<accession>A0AAD4BYT7</accession>
<reference evidence="1" key="1">
    <citation type="submission" date="2019-10" db="EMBL/GenBank/DDBJ databases">
        <authorList>
            <consortium name="DOE Joint Genome Institute"/>
            <person name="Kuo A."/>
            <person name="Miyauchi S."/>
            <person name="Kiss E."/>
            <person name="Drula E."/>
            <person name="Kohler A."/>
            <person name="Sanchez-Garcia M."/>
            <person name="Andreopoulos B."/>
            <person name="Barry K.W."/>
            <person name="Bonito G."/>
            <person name="Buee M."/>
            <person name="Carver A."/>
            <person name="Chen C."/>
            <person name="Cichocki N."/>
            <person name="Clum A."/>
            <person name="Culley D."/>
            <person name="Crous P.W."/>
            <person name="Fauchery L."/>
            <person name="Girlanda M."/>
            <person name="Hayes R."/>
            <person name="Keri Z."/>
            <person name="LaButti K."/>
            <person name="Lipzen A."/>
            <person name="Lombard V."/>
            <person name="Magnuson J."/>
            <person name="Maillard F."/>
            <person name="Morin E."/>
            <person name="Murat C."/>
            <person name="Nolan M."/>
            <person name="Ohm R."/>
            <person name="Pangilinan J."/>
            <person name="Pereira M."/>
            <person name="Perotto S."/>
            <person name="Peter M."/>
            <person name="Riley R."/>
            <person name="Sitrit Y."/>
            <person name="Stielow B."/>
            <person name="Szollosi G."/>
            <person name="Zifcakova L."/>
            <person name="Stursova M."/>
            <person name="Spatafora J.W."/>
            <person name="Tedersoo L."/>
            <person name="Vaario L.-M."/>
            <person name="Yamada A."/>
            <person name="Yan M."/>
            <person name="Wang P."/>
            <person name="Xu J."/>
            <person name="Bruns T."/>
            <person name="Baldrian P."/>
            <person name="Vilgalys R."/>
            <person name="Henrissat B."/>
            <person name="Grigoriev I.V."/>
            <person name="Hibbett D."/>
            <person name="Nagy L.G."/>
            <person name="Martin F.M."/>
        </authorList>
    </citation>
    <scope>NUCLEOTIDE SEQUENCE</scope>
    <source>
        <strain evidence="1">BED1</strain>
    </source>
</reference>
<dbReference type="AlphaFoldDB" id="A0AAD4BYT7"/>
<evidence type="ECO:0000313" key="2">
    <source>
        <dbReference type="Proteomes" id="UP001194468"/>
    </source>
</evidence>
<protein>
    <submittedName>
        <fullName evidence="1">Uncharacterized protein</fullName>
    </submittedName>
</protein>
<evidence type="ECO:0000313" key="1">
    <source>
        <dbReference type="EMBL" id="KAF8443804.1"/>
    </source>
</evidence>